<evidence type="ECO:0000313" key="1">
    <source>
        <dbReference type="EMBL" id="AWN47166.1"/>
    </source>
</evidence>
<organism evidence="1 2">
    <name type="scientific">Methylobacterium terrae</name>
    <dbReference type="NCBI Taxonomy" id="2202827"/>
    <lineage>
        <taxon>Bacteria</taxon>
        <taxon>Pseudomonadati</taxon>
        <taxon>Pseudomonadota</taxon>
        <taxon>Alphaproteobacteria</taxon>
        <taxon>Hyphomicrobiales</taxon>
        <taxon>Methylobacteriaceae</taxon>
        <taxon>Methylobacterium</taxon>
    </lineage>
</organism>
<dbReference type="KEGG" id="mtea:DK419_13265"/>
<name>A0A2U8WPE0_9HYPH</name>
<gene>
    <name evidence="1" type="ORF">DK419_13265</name>
</gene>
<dbReference type="Proteomes" id="UP000245444">
    <property type="component" value="Chromosome"/>
</dbReference>
<protein>
    <submittedName>
        <fullName evidence="1">Uncharacterized protein</fullName>
    </submittedName>
</protein>
<sequence>MKMTVADRIRYERTFTLAERWERAKEKMAQFVAWHLLPQRVRMWVIIRRHAEVTRGDQHPDAVSAFDLTKGMR</sequence>
<dbReference type="AlphaFoldDB" id="A0A2U8WPE0"/>
<dbReference type="EMBL" id="CP029553">
    <property type="protein sequence ID" value="AWN47166.1"/>
    <property type="molecule type" value="Genomic_DNA"/>
</dbReference>
<evidence type="ECO:0000313" key="2">
    <source>
        <dbReference type="Proteomes" id="UP000245444"/>
    </source>
</evidence>
<accession>A0A2U8WPE0</accession>
<reference evidence="1 2" key="1">
    <citation type="submission" date="2018-05" db="EMBL/GenBank/DDBJ databases">
        <title>Complete Genome Sequence of Methylobacterium sp. 17Sr1-28.</title>
        <authorList>
            <person name="Srinivasan S."/>
        </authorList>
    </citation>
    <scope>NUCLEOTIDE SEQUENCE [LARGE SCALE GENOMIC DNA]</scope>
    <source>
        <strain evidence="1 2">17Sr1-28</strain>
    </source>
</reference>
<proteinExistence type="predicted"/>
<dbReference type="RefSeq" id="WP_109959497.1">
    <property type="nucleotide sequence ID" value="NZ_CP029553.1"/>
</dbReference>
<keyword evidence="2" id="KW-1185">Reference proteome</keyword>